<sequence>MKKGFEVRWKVDKAACEECTNSSGVCGIDPLLKFRQETELRGLGIFLQNRKQAASWIAVRL</sequence>
<gene>
    <name evidence="3" type="ORF">DCAF_LOCUS17713</name>
</gene>
<organism evidence="3 4">
    <name type="scientific">Dovyalis caffra</name>
    <dbReference type="NCBI Taxonomy" id="77055"/>
    <lineage>
        <taxon>Eukaryota</taxon>
        <taxon>Viridiplantae</taxon>
        <taxon>Streptophyta</taxon>
        <taxon>Embryophyta</taxon>
        <taxon>Tracheophyta</taxon>
        <taxon>Spermatophyta</taxon>
        <taxon>Magnoliopsida</taxon>
        <taxon>eudicotyledons</taxon>
        <taxon>Gunneridae</taxon>
        <taxon>Pentapetalae</taxon>
        <taxon>rosids</taxon>
        <taxon>fabids</taxon>
        <taxon>Malpighiales</taxon>
        <taxon>Salicaceae</taxon>
        <taxon>Flacourtieae</taxon>
        <taxon>Dovyalis</taxon>
    </lineage>
</organism>
<dbReference type="Proteomes" id="UP001314170">
    <property type="component" value="Unassembled WGS sequence"/>
</dbReference>
<proteinExistence type="predicted"/>
<dbReference type="Pfam" id="PF14380">
    <property type="entry name" value="WAK_assoc"/>
    <property type="match status" value="1"/>
</dbReference>
<evidence type="ECO:0000259" key="2">
    <source>
        <dbReference type="Pfam" id="PF14380"/>
    </source>
</evidence>
<keyword evidence="4" id="KW-1185">Reference proteome</keyword>
<keyword evidence="1" id="KW-0325">Glycoprotein</keyword>
<name>A0AAV1S424_9ROSI</name>
<accession>A0AAV1S424</accession>
<protein>
    <recommendedName>
        <fullName evidence="2">Wall-associated receptor kinase C-terminal domain-containing protein</fullName>
    </recommendedName>
</protein>
<dbReference type="EMBL" id="CAWUPB010001161">
    <property type="protein sequence ID" value="CAK7344281.1"/>
    <property type="molecule type" value="Genomic_DNA"/>
</dbReference>
<feature type="domain" description="Wall-associated receptor kinase C-terminal" evidence="2">
    <location>
        <begin position="1"/>
        <end position="29"/>
    </location>
</feature>
<evidence type="ECO:0000256" key="1">
    <source>
        <dbReference type="ARBA" id="ARBA00023180"/>
    </source>
</evidence>
<dbReference type="AlphaFoldDB" id="A0AAV1S424"/>
<evidence type="ECO:0000313" key="3">
    <source>
        <dbReference type="EMBL" id="CAK7344281.1"/>
    </source>
</evidence>
<dbReference type="InterPro" id="IPR032872">
    <property type="entry name" value="WAK_assoc_C"/>
</dbReference>
<reference evidence="3 4" key="1">
    <citation type="submission" date="2024-01" db="EMBL/GenBank/DDBJ databases">
        <authorList>
            <person name="Waweru B."/>
        </authorList>
    </citation>
    <scope>NUCLEOTIDE SEQUENCE [LARGE SCALE GENOMIC DNA]</scope>
</reference>
<evidence type="ECO:0000313" key="4">
    <source>
        <dbReference type="Proteomes" id="UP001314170"/>
    </source>
</evidence>
<comment type="caution">
    <text evidence="3">The sequence shown here is derived from an EMBL/GenBank/DDBJ whole genome shotgun (WGS) entry which is preliminary data.</text>
</comment>